<evidence type="ECO:0000256" key="4">
    <source>
        <dbReference type="SAM" id="MobiDB-lite"/>
    </source>
</evidence>
<evidence type="ECO:0000256" key="3">
    <source>
        <dbReference type="ARBA" id="ARBA00044632"/>
    </source>
</evidence>
<dbReference type="GO" id="GO:0006285">
    <property type="term" value="P:base-excision repair, AP site formation"/>
    <property type="evidence" value="ECO:0007669"/>
    <property type="project" value="TreeGrafter"/>
</dbReference>
<dbReference type="OrthoDB" id="238681at2759"/>
<dbReference type="Pfam" id="PF00730">
    <property type="entry name" value="HhH-GPD"/>
    <property type="match status" value="1"/>
</dbReference>
<evidence type="ECO:0000256" key="2">
    <source>
        <dbReference type="ARBA" id="ARBA00012720"/>
    </source>
</evidence>
<reference evidence="6 7" key="1">
    <citation type="journal article" date="2018" name="MBio">
        <title>Comparative Genomics Reveals the Core Gene Toolbox for the Fungus-Insect Symbiosis.</title>
        <authorList>
            <person name="Wang Y."/>
            <person name="Stata M."/>
            <person name="Wang W."/>
            <person name="Stajich J.E."/>
            <person name="White M.M."/>
            <person name="Moncalvo J.M."/>
        </authorList>
    </citation>
    <scope>NUCLEOTIDE SEQUENCE [LARGE SCALE GENOMIC DNA]</scope>
    <source>
        <strain evidence="6 7">AUS-77-4</strain>
    </source>
</reference>
<dbReference type="GO" id="GO:0034039">
    <property type="term" value="F:8-oxo-7,8-dihydroguanine DNA N-glycosylase activity"/>
    <property type="evidence" value="ECO:0007669"/>
    <property type="project" value="TreeGrafter"/>
</dbReference>
<dbReference type="InterPro" id="IPR011257">
    <property type="entry name" value="DNA_glycosylase"/>
</dbReference>
<feature type="region of interest" description="Disordered" evidence="4">
    <location>
        <begin position="197"/>
        <end position="233"/>
    </location>
</feature>
<feature type="domain" description="HhH-GPD" evidence="5">
    <location>
        <begin position="15"/>
        <end position="162"/>
    </location>
</feature>
<dbReference type="GO" id="GO:0140078">
    <property type="term" value="F:class I DNA-(apurinic or apyrimidinic site) endonuclease activity"/>
    <property type="evidence" value="ECO:0007669"/>
    <property type="project" value="UniProtKB-EC"/>
</dbReference>
<dbReference type="GO" id="GO:0005634">
    <property type="term" value="C:nucleus"/>
    <property type="evidence" value="ECO:0007669"/>
    <property type="project" value="TreeGrafter"/>
</dbReference>
<dbReference type="EMBL" id="MBFT01000158">
    <property type="protein sequence ID" value="PVU96166.1"/>
    <property type="molecule type" value="Genomic_DNA"/>
</dbReference>
<evidence type="ECO:0000256" key="1">
    <source>
        <dbReference type="ARBA" id="ARBA00010679"/>
    </source>
</evidence>
<dbReference type="PANTHER" id="PTHR10242">
    <property type="entry name" value="8-OXOGUANINE DNA GLYCOSYLASE"/>
    <property type="match status" value="1"/>
</dbReference>
<dbReference type="CDD" id="cd00056">
    <property type="entry name" value="ENDO3c"/>
    <property type="match status" value="1"/>
</dbReference>
<dbReference type="InterPro" id="IPR023170">
    <property type="entry name" value="HhH_base_excis_C"/>
</dbReference>
<dbReference type="AlphaFoldDB" id="A0A2T9YV49"/>
<dbReference type="SMART" id="SM00478">
    <property type="entry name" value="ENDO3c"/>
    <property type="match status" value="1"/>
</dbReference>
<name>A0A2T9YV49_9FUNG</name>
<organism evidence="6 7">
    <name type="scientific">Furculomyces boomerangus</name>
    <dbReference type="NCBI Taxonomy" id="61424"/>
    <lineage>
        <taxon>Eukaryota</taxon>
        <taxon>Fungi</taxon>
        <taxon>Fungi incertae sedis</taxon>
        <taxon>Zoopagomycota</taxon>
        <taxon>Kickxellomycotina</taxon>
        <taxon>Harpellomycetes</taxon>
        <taxon>Harpellales</taxon>
        <taxon>Harpellaceae</taxon>
        <taxon>Furculomyces</taxon>
    </lineage>
</organism>
<evidence type="ECO:0000259" key="5">
    <source>
        <dbReference type="SMART" id="SM00478"/>
    </source>
</evidence>
<feature type="compositionally biased region" description="Basic and acidic residues" evidence="4">
    <location>
        <begin position="197"/>
        <end position="226"/>
    </location>
</feature>
<dbReference type="Proteomes" id="UP000245699">
    <property type="component" value="Unassembled WGS sequence"/>
</dbReference>
<accession>A0A2T9YV49</accession>
<comment type="similarity">
    <text evidence="1">Belongs to the type-1 OGG1 family.</text>
</comment>
<dbReference type="Gene3D" id="1.10.1670.10">
    <property type="entry name" value="Helix-hairpin-Helix base-excision DNA repair enzymes (C-terminal)"/>
    <property type="match status" value="1"/>
</dbReference>
<comment type="caution">
    <text evidence="6">The sequence shown here is derived from an EMBL/GenBank/DDBJ whole genome shotgun (WGS) entry which is preliminary data.</text>
</comment>
<evidence type="ECO:0000313" key="6">
    <source>
        <dbReference type="EMBL" id="PVU96166.1"/>
    </source>
</evidence>
<dbReference type="InterPro" id="IPR003265">
    <property type="entry name" value="HhH-GPD_domain"/>
</dbReference>
<dbReference type="EC" id="4.2.99.18" evidence="2"/>
<comment type="catalytic activity">
    <reaction evidence="3">
        <text>2'-deoxyribonucleotide-(2'-deoxyribose 5'-phosphate)-2'-deoxyribonucleotide-DNA = a 3'-end 2'-deoxyribonucleotide-(2,3-dehydro-2,3-deoxyribose 5'-phosphate)-DNA + a 5'-end 5'-phospho-2'-deoxyribonucleoside-DNA + H(+)</text>
        <dbReference type="Rhea" id="RHEA:66592"/>
        <dbReference type="Rhea" id="RHEA-COMP:13180"/>
        <dbReference type="Rhea" id="RHEA-COMP:16897"/>
        <dbReference type="Rhea" id="RHEA-COMP:17067"/>
        <dbReference type="ChEBI" id="CHEBI:15378"/>
        <dbReference type="ChEBI" id="CHEBI:136412"/>
        <dbReference type="ChEBI" id="CHEBI:157695"/>
        <dbReference type="ChEBI" id="CHEBI:167181"/>
        <dbReference type="EC" id="4.2.99.18"/>
    </reaction>
</comment>
<evidence type="ECO:0000313" key="7">
    <source>
        <dbReference type="Proteomes" id="UP000245699"/>
    </source>
</evidence>
<dbReference type="STRING" id="61424.A0A2T9YV49"/>
<dbReference type="InterPro" id="IPR052054">
    <property type="entry name" value="Oxidative_DNA_repair_enzyme"/>
</dbReference>
<gene>
    <name evidence="6" type="ORF">BB559_002483</name>
</gene>
<dbReference type="PANTHER" id="PTHR10242:SF2">
    <property type="entry name" value="N-GLYCOSYLASE_DNA LYASE"/>
    <property type="match status" value="1"/>
</dbReference>
<keyword evidence="7" id="KW-1185">Reference proteome</keyword>
<dbReference type="Gene3D" id="1.10.340.30">
    <property type="entry name" value="Hypothetical protein, domain 2"/>
    <property type="match status" value="1"/>
</dbReference>
<dbReference type="SUPFAM" id="SSF48150">
    <property type="entry name" value="DNA-glycosylase"/>
    <property type="match status" value="1"/>
</dbReference>
<proteinExistence type="inferred from homology"/>
<protein>
    <recommendedName>
        <fullName evidence="2">DNA-(apurinic or apyrimidinic site) lyase</fullName>
        <ecNumber evidence="2">4.2.99.18</ecNumber>
    </recommendedName>
</protein>
<sequence>MINNLCIEYGECIDVDDPSIDITKVYLFPEPSKLAEDGVEQKLKDLGFGYRARYIEKSARLLGVLSNDANVWLESLRAITYADAKKELLKLCGVGPKVADCICLMSLDKMNAIPVDTHVMQVATRDYVKSGIFLEILKGRKDSESDLERAKEITKTITAAKSVTQNVYSSVNEMFNMIFGSYCGWAQTILFVGDLNRPENKESEEPKKKENKEKKTVKRESEVDSKRPKRKKI</sequence>